<evidence type="ECO:0000256" key="1">
    <source>
        <dbReference type="SAM" id="MobiDB-lite"/>
    </source>
</evidence>
<accession>M3A7P7</accession>
<protein>
    <submittedName>
        <fullName evidence="2">Uncharacterized protein</fullName>
    </submittedName>
</protein>
<evidence type="ECO:0000313" key="3">
    <source>
        <dbReference type="Proteomes" id="UP000016932"/>
    </source>
</evidence>
<dbReference type="GeneID" id="19333791"/>
<evidence type="ECO:0000313" key="2">
    <source>
        <dbReference type="EMBL" id="EME80636.1"/>
    </source>
</evidence>
<feature type="compositionally biased region" description="Polar residues" evidence="1">
    <location>
        <begin position="208"/>
        <end position="239"/>
    </location>
</feature>
<dbReference type="VEuPathDB" id="FungiDB:MYCFIDRAFT_177568"/>
<reference evidence="2 3" key="1">
    <citation type="journal article" date="2012" name="PLoS Pathog.">
        <title>Diverse lifestyles and strategies of plant pathogenesis encoded in the genomes of eighteen Dothideomycetes fungi.</title>
        <authorList>
            <person name="Ohm R.A."/>
            <person name="Feau N."/>
            <person name="Henrissat B."/>
            <person name="Schoch C.L."/>
            <person name="Horwitz B.A."/>
            <person name="Barry K.W."/>
            <person name="Condon B.J."/>
            <person name="Copeland A.C."/>
            <person name="Dhillon B."/>
            <person name="Glaser F."/>
            <person name="Hesse C.N."/>
            <person name="Kosti I."/>
            <person name="LaButti K."/>
            <person name="Lindquist E.A."/>
            <person name="Lucas S."/>
            <person name="Salamov A.A."/>
            <person name="Bradshaw R.E."/>
            <person name="Ciuffetti L."/>
            <person name="Hamelin R.C."/>
            <person name="Kema G.H.J."/>
            <person name="Lawrence C."/>
            <person name="Scott J.A."/>
            <person name="Spatafora J.W."/>
            <person name="Turgeon B.G."/>
            <person name="de Wit P.J.G.M."/>
            <person name="Zhong S."/>
            <person name="Goodwin S.B."/>
            <person name="Grigoriev I.V."/>
        </authorList>
    </citation>
    <scope>NUCLEOTIDE SEQUENCE [LARGE SCALE GENOMIC DNA]</scope>
    <source>
        <strain evidence="2 3">CIRAD86</strain>
    </source>
</reference>
<organism evidence="2 3">
    <name type="scientific">Pseudocercospora fijiensis (strain CIRAD86)</name>
    <name type="common">Black leaf streak disease fungus</name>
    <name type="synonym">Mycosphaerella fijiensis</name>
    <dbReference type="NCBI Taxonomy" id="383855"/>
    <lineage>
        <taxon>Eukaryota</taxon>
        <taxon>Fungi</taxon>
        <taxon>Dikarya</taxon>
        <taxon>Ascomycota</taxon>
        <taxon>Pezizomycotina</taxon>
        <taxon>Dothideomycetes</taxon>
        <taxon>Dothideomycetidae</taxon>
        <taxon>Mycosphaerellales</taxon>
        <taxon>Mycosphaerellaceae</taxon>
        <taxon>Pseudocercospora</taxon>
    </lineage>
</organism>
<dbReference type="RefSeq" id="XP_007929522.1">
    <property type="nucleotide sequence ID" value="XM_007931331.1"/>
</dbReference>
<feature type="region of interest" description="Disordered" evidence="1">
    <location>
        <begin position="208"/>
        <end position="252"/>
    </location>
</feature>
<feature type="compositionally biased region" description="Acidic residues" evidence="1">
    <location>
        <begin position="121"/>
        <end position="140"/>
    </location>
</feature>
<dbReference type="EMBL" id="KB446561">
    <property type="protein sequence ID" value="EME80636.1"/>
    <property type="molecule type" value="Genomic_DNA"/>
</dbReference>
<sequence length="273" mass="31377">MGVVAKFEFKDWACGREFCERKKYERFLNIPRQFPPSYYESAPLNRRGPRRRTQNLVVSVEREHQESFYILRTSLHSNDPLGLKQHERPSIISGQPEVDDPNEAEEFDVEAFLERKRQWALEDESDTDTDTDDDEESPDEYDQAWIDELAGAQVYEAAEEDFRSDPGFDFGGIWNNGFRDAEEQEHIRAPYRVTPRRNFTHPLFQTPSCLASTSPSRFSTIQKDGTGDSSNGWNPSALKSTSAPSSYAPSPHTLPPRLSLLLEKMFLSDQPTF</sequence>
<gene>
    <name evidence="2" type="ORF">MYCFIDRAFT_177568</name>
</gene>
<dbReference type="AlphaFoldDB" id="M3A7P7"/>
<feature type="compositionally biased region" description="Low complexity" evidence="1">
    <location>
        <begin position="240"/>
        <end position="251"/>
    </location>
</feature>
<proteinExistence type="predicted"/>
<keyword evidence="3" id="KW-1185">Reference proteome</keyword>
<dbReference type="KEGG" id="pfj:MYCFIDRAFT_177568"/>
<dbReference type="HOGENOM" id="CLU_1019860_0_0_1"/>
<feature type="region of interest" description="Disordered" evidence="1">
    <location>
        <begin position="118"/>
        <end position="140"/>
    </location>
</feature>
<dbReference type="Proteomes" id="UP000016932">
    <property type="component" value="Unassembled WGS sequence"/>
</dbReference>
<name>M3A7P7_PSEFD</name>